<evidence type="ECO:0000313" key="2">
    <source>
        <dbReference type="EMBL" id="THZ18129.1"/>
    </source>
</evidence>
<feature type="compositionally biased region" description="Basic and acidic residues" evidence="1">
    <location>
        <begin position="114"/>
        <end position="127"/>
    </location>
</feature>
<dbReference type="EMBL" id="QZBM01000252">
    <property type="protein sequence ID" value="THZ18129.1"/>
    <property type="molecule type" value="Genomic_DNA"/>
</dbReference>
<evidence type="ECO:0000256" key="1">
    <source>
        <dbReference type="SAM" id="MobiDB-lite"/>
    </source>
</evidence>
<proteinExistence type="predicted"/>
<feature type="region of interest" description="Disordered" evidence="1">
    <location>
        <begin position="21"/>
        <end position="139"/>
    </location>
</feature>
<dbReference type="AlphaFoldDB" id="A0A4S9T1D1"/>
<feature type="compositionally biased region" description="Basic and acidic residues" evidence="1">
    <location>
        <begin position="84"/>
        <end position="105"/>
    </location>
</feature>
<reference evidence="2 3" key="1">
    <citation type="submission" date="2018-10" db="EMBL/GenBank/DDBJ databases">
        <title>Fifty Aureobasidium pullulans genomes reveal a recombining polyextremotolerant generalist.</title>
        <authorList>
            <person name="Gostincar C."/>
            <person name="Turk M."/>
            <person name="Zajc J."/>
            <person name="Gunde-Cimerman N."/>
        </authorList>
    </citation>
    <scope>NUCLEOTIDE SEQUENCE [LARGE SCALE GENOMIC DNA]</scope>
    <source>
        <strain evidence="2 3">EXF-3863</strain>
    </source>
</reference>
<sequence length="452" mass="51131">MPGRAPSPVDSTHILIRKTVTKEKTSNWDWGRASQASSVSSISEAPRSASPLKVAFFRSSSRPRSRSRHHRSGSHTRHHTYHNHYHDDDQDDFHSRAHRQSADEHRHHRRHSRRYSESAPRVEEKGIVHTQKSSQRRHKHSLPVASHQLCPPPILLAVPIRPSHKMEETGGFTYEEWCKRRECVAVPTETIAPKSSISNRSNNTRHSEVSDQENAYRYVPMREPGPQDAVPIAYALYPQPGYTYMYPPQQLQAMAAPPPPGPAPAVVAPSAHSKKEEAHYHHYTHERVRERSIRPIPEPPTIEKVASPKVAPLPAVPQVTMAGMTYGAYPFGFPGTAVPVAYAMPNYPVPMNSETASTVTPKATKDRVWVGRTKKQVDEDNAKIAHKEGVYKPNEMVPKGASSDQLFWVIEPDNTNTLRNFRTIEDDLQPGKWKIDPRYGNAYFVRDKPEKS</sequence>
<organism evidence="2 3">
    <name type="scientific">Aureobasidium pullulans</name>
    <name type="common">Black yeast</name>
    <name type="synonym">Pullularia pullulans</name>
    <dbReference type="NCBI Taxonomy" id="5580"/>
    <lineage>
        <taxon>Eukaryota</taxon>
        <taxon>Fungi</taxon>
        <taxon>Dikarya</taxon>
        <taxon>Ascomycota</taxon>
        <taxon>Pezizomycotina</taxon>
        <taxon>Dothideomycetes</taxon>
        <taxon>Dothideomycetidae</taxon>
        <taxon>Dothideales</taxon>
        <taxon>Saccotheciaceae</taxon>
        <taxon>Aureobasidium</taxon>
    </lineage>
</organism>
<evidence type="ECO:0000313" key="3">
    <source>
        <dbReference type="Proteomes" id="UP000308005"/>
    </source>
</evidence>
<name>A0A4S9T1D1_AURPU</name>
<feature type="compositionally biased region" description="Basic residues" evidence="1">
    <location>
        <begin position="61"/>
        <end position="83"/>
    </location>
</feature>
<dbReference type="Proteomes" id="UP000308005">
    <property type="component" value="Unassembled WGS sequence"/>
</dbReference>
<accession>A0A4S9T1D1</accession>
<feature type="compositionally biased region" description="Low complexity" evidence="1">
    <location>
        <begin position="33"/>
        <end position="50"/>
    </location>
</feature>
<gene>
    <name evidence="2" type="ORF">D6C91_05644</name>
</gene>
<comment type="caution">
    <text evidence="2">The sequence shown here is derived from an EMBL/GenBank/DDBJ whole genome shotgun (WGS) entry which is preliminary data.</text>
</comment>
<protein>
    <submittedName>
        <fullName evidence="2">Uncharacterized protein</fullName>
    </submittedName>
</protein>